<dbReference type="EMBL" id="CP036317">
    <property type="protein sequence ID" value="QDV18760.1"/>
    <property type="molecule type" value="Genomic_DNA"/>
</dbReference>
<evidence type="ECO:0000313" key="2">
    <source>
        <dbReference type="Proteomes" id="UP000320839"/>
    </source>
</evidence>
<dbReference type="Proteomes" id="UP000320839">
    <property type="component" value="Chromosome"/>
</dbReference>
<accession>A0A518FR53</accession>
<evidence type="ECO:0000313" key="1">
    <source>
        <dbReference type="EMBL" id="QDV18760.1"/>
    </source>
</evidence>
<gene>
    <name evidence="1" type="ORF">Pan153_34210</name>
</gene>
<reference evidence="1 2" key="1">
    <citation type="submission" date="2019-02" db="EMBL/GenBank/DDBJ databases">
        <title>Deep-cultivation of Planctomycetes and their phenomic and genomic characterization uncovers novel biology.</title>
        <authorList>
            <person name="Wiegand S."/>
            <person name="Jogler M."/>
            <person name="Boedeker C."/>
            <person name="Pinto D."/>
            <person name="Vollmers J."/>
            <person name="Rivas-Marin E."/>
            <person name="Kohn T."/>
            <person name="Peeters S.H."/>
            <person name="Heuer A."/>
            <person name="Rast P."/>
            <person name="Oberbeckmann S."/>
            <person name="Bunk B."/>
            <person name="Jeske O."/>
            <person name="Meyerdierks A."/>
            <person name="Storesund J.E."/>
            <person name="Kallscheuer N."/>
            <person name="Luecker S."/>
            <person name="Lage O.M."/>
            <person name="Pohl T."/>
            <person name="Merkel B.J."/>
            <person name="Hornburger P."/>
            <person name="Mueller R.-W."/>
            <person name="Bruemmer F."/>
            <person name="Labrenz M."/>
            <person name="Spormann A.M."/>
            <person name="Op den Camp H."/>
            <person name="Overmann J."/>
            <person name="Amann R."/>
            <person name="Jetten M.S.M."/>
            <person name="Mascher T."/>
            <person name="Medema M.H."/>
            <person name="Devos D.P."/>
            <person name="Kaster A.-K."/>
            <person name="Ovreas L."/>
            <person name="Rohde M."/>
            <person name="Galperin M.Y."/>
            <person name="Jogler C."/>
        </authorList>
    </citation>
    <scope>NUCLEOTIDE SEQUENCE [LARGE SCALE GENOMIC DNA]</scope>
    <source>
        <strain evidence="1 2">Pan153</strain>
    </source>
</reference>
<proteinExistence type="predicted"/>
<organism evidence="1 2">
    <name type="scientific">Gimesia panareensis</name>
    <dbReference type="NCBI Taxonomy" id="2527978"/>
    <lineage>
        <taxon>Bacteria</taxon>
        <taxon>Pseudomonadati</taxon>
        <taxon>Planctomycetota</taxon>
        <taxon>Planctomycetia</taxon>
        <taxon>Planctomycetales</taxon>
        <taxon>Planctomycetaceae</taxon>
        <taxon>Gimesia</taxon>
    </lineage>
</organism>
<dbReference type="AlphaFoldDB" id="A0A518FR53"/>
<sequence>MMSQIDIRSTEKRFMLKRNYLHILVFLVLFVVSATQSESQAGDDAGTAIPAAYGVRWKLIDDEVKDYLAPCERIGLAKGLQAADFDQIPPFSQMRLCNVLQREEGGTSVTYAGEPGFSLTGSNGNVFVEIPRHYAQRYVKDGYEYRFISDKPLQGFVVDPAFVEDGRELPAIYVSAYEAHVRDGKMLSISGVYPTADGTRPEYRSFARANGPGYGILDLRTLNLLQNLFLVEYATRDSQAAVGGGWGKILQPSRGARLRCVLAEQNTNRFVVSEWRSYLTQKLFVGSAIQMVDWNDQHTVLANERTIQRVEADTPRKGMTSIYFNGLPLDTTTDMMLGGAAQKTGWADSLKTPSGHTQPNGGGADASYRCAVRYRYMENLWGNVWHYIDGLNFKNGQAYVCDNMREYASDVTSGAYRLTGITQEIQTDNGTVGGDRERNYMKNLTFDPAHPLLALPLDYVNQGVDAVPHAQTTPRLGSDTLRNHNFGDYYYLSTSATCYVHGGGFDHYWRCGLFTLRGWQTDTRRWYLYGSRMIYKPL</sequence>
<name>A0A518FR53_9PLAN</name>
<protein>
    <submittedName>
        <fullName evidence="1">Uncharacterized protein</fullName>
    </submittedName>
</protein>